<evidence type="ECO:0000256" key="3">
    <source>
        <dbReference type="SAM" id="SignalP"/>
    </source>
</evidence>
<sequence length="362" mass="38634">MNTTCISLRTAFFFLLTAGTVTLAGCVVATEPEENVFEEDTSSSSDAIRFGTSVTEKYPEAVTIDIGTTKICSGVLIAPMVVLTAGHCVYGASTWTVKAGTESRTTTSRAIYDWTTSGSSINPAQHDIALLFLSKPIWLRSYPRIAQAPVSANTPVTNVGRMNNGVVTSTLWGADVYDLNDGTQIGAAPPYSGTFAFDYWASNVLDPGDSGGPVFLKDAEPHRIVAVNSGAGTLGNGKQIELLARVDLLYGWIMQQVTANPAPIPTDAQISCVFNWAEVAYSNLFSPPAPGVLLPSPPYMYRPYPGTNNYLGAAWASASEPRQAVASFSSIYPVKHVFSRGPSGVDEDQGTVGYWMKQANCL</sequence>
<dbReference type="PROSITE" id="PS00134">
    <property type="entry name" value="TRYPSIN_HIS"/>
    <property type="match status" value="1"/>
</dbReference>
<dbReference type="Pfam" id="PF00089">
    <property type="entry name" value="Trypsin"/>
    <property type="match status" value="1"/>
</dbReference>
<keyword evidence="2" id="KW-1015">Disulfide bond</keyword>
<dbReference type="InterPro" id="IPR001254">
    <property type="entry name" value="Trypsin_dom"/>
</dbReference>
<dbReference type="Proteomes" id="UP001160301">
    <property type="component" value="Unassembled WGS sequence"/>
</dbReference>
<protein>
    <submittedName>
        <fullName evidence="5">S1 family peptidase</fullName>
    </submittedName>
</protein>
<comment type="caution">
    <text evidence="5">The sequence shown here is derived from an EMBL/GenBank/DDBJ whole genome shotgun (WGS) entry which is preliminary data.</text>
</comment>
<organism evidence="5 6">
    <name type="scientific">Polyangium sorediatum</name>
    <dbReference type="NCBI Taxonomy" id="889274"/>
    <lineage>
        <taxon>Bacteria</taxon>
        <taxon>Pseudomonadati</taxon>
        <taxon>Myxococcota</taxon>
        <taxon>Polyangia</taxon>
        <taxon>Polyangiales</taxon>
        <taxon>Polyangiaceae</taxon>
        <taxon>Polyangium</taxon>
    </lineage>
</organism>
<name>A0ABT6PAM5_9BACT</name>
<gene>
    <name evidence="5" type="ORF">QHF89_49075</name>
</gene>
<dbReference type="RefSeq" id="WP_284721986.1">
    <property type="nucleotide sequence ID" value="NZ_JARZHI010000137.1"/>
</dbReference>
<dbReference type="InterPro" id="IPR050430">
    <property type="entry name" value="Peptidase_S1"/>
</dbReference>
<dbReference type="Gene3D" id="2.40.10.10">
    <property type="entry name" value="Trypsin-like serine proteases"/>
    <property type="match status" value="1"/>
</dbReference>
<dbReference type="EMBL" id="JARZHI010000137">
    <property type="protein sequence ID" value="MDI1437559.1"/>
    <property type="molecule type" value="Genomic_DNA"/>
</dbReference>
<evidence type="ECO:0000259" key="4">
    <source>
        <dbReference type="PROSITE" id="PS50240"/>
    </source>
</evidence>
<dbReference type="InterPro" id="IPR001314">
    <property type="entry name" value="Peptidase_S1A"/>
</dbReference>
<dbReference type="InterPro" id="IPR009003">
    <property type="entry name" value="Peptidase_S1_PA"/>
</dbReference>
<evidence type="ECO:0000313" key="6">
    <source>
        <dbReference type="Proteomes" id="UP001160301"/>
    </source>
</evidence>
<dbReference type="PRINTS" id="PR00722">
    <property type="entry name" value="CHYMOTRYPSIN"/>
</dbReference>
<comment type="similarity">
    <text evidence="1">Belongs to the peptidase S1 family.</text>
</comment>
<accession>A0ABT6PAM5</accession>
<dbReference type="SUPFAM" id="SSF50494">
    <property type="entry name" value="Trypsin-like serine proteases"/>
    <property type="match status" value="1"/>
</dbReference>
<reference evidence="5 6" key="1">
    <citation type="submission" date="2023-04" db="EMBL/GenBank/DDBJ databases">
        <title>The genome sequence of Polyangium sorediatum DSM14670.</title>
        <authorList>
            <person name="Zhang X."/>
        </authorList>
    </citation>
    <scope>NUCLEOTIDE SEQUENCE [LARGE SCALE GENOMIC DNA]</scope>
    <source>
        <strain evidence="5 6">DSM 14670</strain>
    </source>
</reference>
<dbReference type="PANTHER" id="PTHR24276:SF98">
    <property type="entry name" value="FI18310P1-RELATED"/>
    <property type="match status" value="1"/>
</dbReference>
<dbReference type="PROSITE" id="PS50240">
    <property type="entry name" value="TRYPSIN_DOM"/>
    <property type="match status" value="1"/>
</dbReference>
<proteinExistence type="inferred from homology"/>
<evidence type="ECO:0000313" key="5">
    <source>
        <dbReference type="EMBL" id="MDI1437559.1"/>
    </source>
</evidence>
<keyword evidence="3" id="KW-0732">Signal</keyword>
<feature type="signal peptide" evidence="3">
    <location>
        <begin position="1"/>
        <end position="23"/>
    </location>
</feature>
<dbReference type="PANTHER" id="PTHR24276">
    <property type="entry name" value="POLYSERASE-RELATED"/>
    <property type="match status" value="1"/>
</dbReference>
<feature type="chain" id="PRO_5045093742" evidence="3">
    <location>
        <begin position="24"/>
        <end position="362"/>
    </location>
</feature>
<dbReference type="SMART" id="SM00020">
    <property type="entry name" value="Tryp_SPc"/>
    <property type="match status" value="1"/>
</dbReference>
<evidence type="ECO:0000256" key="2">
    <source>
        <dbReference type="ARBA" id="ARBA00023157"/>
    </source>
</evidence>
<feature type="domain" description="Peptidase S1" evidence="4">
    <location>
        <begin position="48"/>
        <end position="258"/>
    </location>
</feature>
<evidence type="ECO:0000256" key="1">
    <source>
        <dbReference type="ARBA" id="ARBA00007664"/>
    </source>
</evidence>
<keyword evidence="6" id="KW-1185">Reference proteome</keyword>
<dbReference type="InterPro" id="IPR043504">
    <property type="entry name" value="Peptidase_S1_PA_chymotrypsin"/>
</dbReference>
<dbReference type="InterPro" id="IPR018114">
    <property type="entry name" value="TRYPSIN_HIS"/>
</dbReference>